<dbReference type="InterPro" id="IPR013830">
    <property type="entry name" value="SGNH_hydro"/>
</dbReference>
<sequence>MARPHPPSLPYPLPVSRPLPRRITPAVLPLTLALCAALAALLLPATPTHASTPSAPATAATPLPADLPADLEARRAAEATALYGDPGVRPLAERPVSLVSLGDSQISGEGAGNYEPPTDGPDNWCHRSADAAIHRTGIPADVTYNFACSGASTENVRIGGTPQYADELVQSDSLAIAARNTRVDTILMFIGANDDLQFGPVMTDCVVSWFLFWQGPCHPEYAPTWQDRVDGLRPKVEATITDLHTVMAEAGYAPGSYDLVVASYPGPIGPDIHDNPDFPGKIPGGCTGYDSDAAWGRDQAVPAFETGIRAAALAAGATYLDLSRLFHGHEVCMADPWVRGLWIELLNPFPPDENTVRQSFHPNAKGHAAFAACLTQLHALAFTPAEASCAAPAGTSDPLLHLHAWDDVFTPLTNTATTQCAAIAATRNGTEATGTPCTGARAQQWWHDPATGALHTALSHDRCLDIPGGDYGAGTALTVWDCHGGDNQRFTRSASGTLAPAAAPDLCVTQSGPGARLTLQPCTGSPGQRFT</sequence>
<dbReference type="SUPFAM" id="SSF50370">
    <property type="entry name" value="Ricin B-like lectins"/>
    <property type="match status" value="1"/>
</dbReference>
<gene>
    <name evidence="4" type="ORF">SAMN05421773_110267</name>
</gene>
<name>A0A1I1Q4L9_9ACTN</name>
<dbReference type="RefSeq" id="WP_093840076.1">
    <property type="nucleotide sequence ID" value="NZ_FOLM01000010.1"/>
</dbReference>
<dbReference type="PANTHER" id="PTHR37981:SF1">
    <property type="entry name" value="SGNH HYDROLASE-TYPE ESTERASE DOMAIN-CONTAINING PROTEIN"/>
    <property type="match status" value="1"/>
</dbReference>
<dbReference type="InterPro" id="IPR036514">
    <property type="entry name" value="SGNH_hydro_sf"/>
</dbReference>
<keyword evidence="5" id="KW-1185">Reference proteome</keyword>
<dbReference type="InterPro" id="IPR037460">
    <property type="entry name" value="SEST-like"/>
</dbReference>
<proteinExistence type="predicted"/>
<dbReference type="OrthoDB" id="3498399at2"/>
<dbReference type="Pfam" id="PF00652">
    <property type="entry name" value="Ricin_B_lectin"/>
    <property type="match status" value="1"/>
</dbReference>
<dbReference type="STRING" id="910347.SAMN05421773_110267"/>
<dbReference type="PANTHER" id="PTHR37981">
    <property type="entry name" value="LIPASE 2"/>
    <property type="match status" value="1"/>
</dbReference>
<dbReference type="Proteomes" id="UP000199207">
    <property type="component" value="Unassembled WGS sequence"/>
</dbReference>
<keyword evidence="4" id="KW-0430">Lectin</keyword>
<dbReference type="Gene3D" id="2.80.10.50">
    <property type="match status" value="1"/>
</dbReference>
<dbReference type="EMBL" id="FOLM01000010">
    <property type="protein sequence ID" value="SFD17071.1"/>
    <property type="molecule type" value="Genomic_DNA"/>
</dbReference>
<dbReference type="GO" id="GO:0030246">
    <property type="term" value="F:carbohydrate binding"/>
    <property type="evidence" value="ECO:0007669"/>
    <property type="project" value="UniProtKB-KW"/>
</dbReference>
<dbReference type="InterPro" id="IPR035992">
    <property type="entry name" value="Ricin_B-like_lectins"/>
</dbReference>
<keyword evidence="2" id="KW-0732">Signal</keyword>
<evidence type="ECO:0000259" key="3">
    <source>
        <dbReference type="SMART" id="SM00458"/>
    </source>
</evidence>
<evidence type="ECO:0000313" key="5">
    <source>
        <dbReference type="Proteomes" id="UP000199207"/>
    </source>
</evidence>
<feature type="region of interest" description="Disordered" evidence="1">
    <location>
        <begin position="103"/>
        <end position="123"/>
    </location>
</feature>
<reference evidence="4 5" key="1">
    <citation type="submission" date="2016-10" db="EMBL/GenBank/DDBJ databases">
        <authorList>
            <person name="de Groot N.N."/>
        </authorList>
    </citation>
    <scope>NUCLEOTIDE SEQUENCE [LARGE SCALE GENOMIC DNA]</scope>
    <source>
        <strain evidence="4 5">CGMCC 4.5739</strain>
    </source>
</reference>
<evidence type="ECO:0000313" key="4">
    <source>
        <dbReference type="EMBL" id="SFD17071.1"/>
    </source>
</evidence>
<dbReference type="InterPro" id="IPR000772">
    <property type="entry name" value="Ricin_B_lectin"/>
</dbReference>
<accession>A0A1I1Q4L9</accession>
<dbReference type="GO" id="GO:0016788">
    <property type="term" value="F:hydrolase activity, acting on ester bonds"/>
    <property type="evidence" value="ECO:0007669"/>
    <property type="project" value="InterPro"/>
</dbReference>
<dbReference type="GO" id="GO:0006629">
    <property type="term" value="P:lipid metabolic process"/>
    <property type="evidence" value="ECO:0007669"/>
    <property type="project" value="TreeGrafter"/>
</dbReference>
<evidence type="ECO:0000256" key="2">
    <source>
        <dbReference type="SAM" id="SignalP"/>
    </source>
</evidence>
<dbReference type="Pfam" id="PF13472">
    <property type="entry name" value="Lipase_GDSL_2"/>
    <property type="match status" value="1"/>
</dbReference>
<feature type="signal peptide" evidence="2">
    <location>
        <begin position="1"/>
        <end position="50"/>
    </location>
</feature>
<dbReference type="AlphaFoldDB" id="A0A1I1Q4L9"/>
<protein>
    <submittedName>
        <fullName evidence="4">Ricin-type beta-trefoil lectin domain-containing protein</fullName>
    </submittedName>
</protein>
<evidence type="ECO:0000256" key="1">
    <source>
        <dbReference type="SAM" id="MobiDB-lite"/>
    </source>
</evidence>
<feature type="chain" id="PRO_5011641007" evidence="2">
    <location>
        <begin position="51"/>
        <end position="531"/>
    </location>
</feature>
<dbReference type="Gene3D" id="3.40.50.1110">
    <property type="entry name" value="SGNH hydrolase"/>
    <property type="match status" value="1"/>
</dbReference>
<dbReference type="PROSITE" id="PS50231">
    <property type="entry name" value="RICIN_B_LECTIN"/>
    <property type="match status" value="1"/>
</dbReference>
<dbReference type="SMART" id="SM00458">
    <property type="entry name" value="RICIN"/>
    <property type="match status" value="1"/>
</dbReference>
<organism evidence="4 5">
    <name type="scientific">Streptomyces aidingensis</name>
    <dbReference type="NCBI Taxonomy" id="910347"/>
    <lineage>
        <taxon>Bacteria</taxon>
        <taxon>Bacillati</taxon>
        <taxon>Actinomycetota</taxon>
        <taxon>Actinomycetes</taxon>
        <taxon>Kitasatosporales</taxon>
        <taxon>Streptomycetaceae</taxon>
        <taxon>Streptomyces</taxon>
    </lineage>
</organism>
<dbReference type="CDD" id="cd00161">
    <property type="entry name" value="beta-trefoil_Ricin-like"/>
    <property type="match status" value="1"/>
</dbReference>
<dbReference type="SUPFAM" id="SSF52266">
    <property type="entry name" value="SGNH hydrolase"/>
    <property type="match status" value="1"/>
</dbReference>
<feature type="domain" description="Ricin B lectin" evidence="3">
    <location>
        <begin position="406"/>
        <end position="531"/>
    </location>
</feature>